<evidence type="ECO:0000256" key="3">
    <source>
        <dbReference type="ARBA" id="ARBA00009187"/>
    </source>
</evidence>
<keyword evidence="8" id="KW-0460">Magnesium</keyword>
<reference evidence="16" key="1">
    <citation type="submission" date="2014-08" db="EMBL/GenBank/DDBJ databases">
        <authorList>
            <person name="Sharma Rahul"/>
            <person name="Thines Marco"/>
        </authorList>
    </citation>
    <scope>NUCLEOTIDE SEQUENCE</scope>
</reference>
<dbReference type="Pfam" id="PF02746">
    <property type="entry name" value="MR_MLE_N"/>
    <property type="match status" value="1"/>
</dbReference>
<comment type="function">
    <text evidence="13">Regulates also the sphingolipid metabolism.</text>
</comment>
<proteinExistence type="inferred from homology"/>
<dbReference type="GO" id="GO:0032366">
    <property type="term" value="P:intracellular sterol transport"/>
    <property type="evidence" value="ECO:0007669"/>
    <property type="project" value="UniProtKB-UniRule"/>
</dbReference>
<evidence type="ECO:0000256" key="1">
    <source>
        <dbReference type="ARBA" id="ARBA00001946"/>
    </source>
</evidence>
<keyword evidence="5" id="KW-0812">Transmembrane</keyword>
<dbReference type="InterPro" id="IPR029065">
    <property type="entry name" value="Enolase_C-like"/>
</dbReference>
<dbReference type="PANTHER" id="PTHR13794">
    <property type="entry name" value="ENOLASE SUPERFAMILY, MANDELATE RACEMASE"/>
    <property type="match status" value="1"/>
</dbReference>
<keyword evidence="13" id="KW-0333">Golgi apparatus</keyword>
<dbReference type="EMBL" id="LN483332">
    <property type="protein sequence ID" value="CED85325.1"/>
    <property type="molecule type" value="Genomic_DNA"/>
</dbReference>
<comment type="similarity">
    <text evidence="3 13">Belongs to the ARV1 family.</text>
</comment>
<keyword evidence="13" id="KW-0746">Sphingolipid metabolism</keyword>
<feature type="region of interest" description="Disordered" evidence="14">
    <location>
        <begin position="514"/>
        <end position="533"/>
    </location>
</feature>
<dbReference type="InterPro" id="IPR036849">
    <property type="entry name" value="Enolase-like_C_sf"/>
</dbReference>
<dbReference type="AlphaFoldDB" id="A0A0F7SXK2"/>
<dbReference type="GO" id="GO:0000139">
    <property type="term" value="C:Golgi membrane"/>
    <property type="evidence" value="ECO:0007669"/>
    <property type="project" value="UniProtKB-SubCell"/>
</dbReference>
<comment type="cofactor">
    <cofactor evidence="1">
        <name>Mg(2+)</name>
        <dbReference type="ChEBI" id="CHEBI:18420"/>
    </cofactor>
</comment>
<dbReference type="FunFam" id="3.20.20.120:FF:000005">
    <property type="entry name" value="Putative L-rhamnonate dehydratase"/>
    <property type="match status" value="1"/>
</dbReference>
<evidence type="ECO:0000256" key="14">
    <source>
        <dbReference type="SAM" id="MobiDB-lite"/>
    </source>
</evidence>
<organism evidence="16">
    <name type="scientific">Phaffia rhodozyma</name>
    <name type="common">Yeast</name>
    <name type="synonym">Xanthophyllomyces dendrorhous</name>
    <dbReference type="NCBI Taxonomy" id="264483"/>
    <lineage>
        <taxon>Eukaryota</taxon>
        <taxon>Fungi</taxon>
        <taxon>Dikarya</taxon>
        <taxon>Basidiomycota</taxon>
        <taxon>Agaricomycotina</taxon>
        <taxon>Tremellomycetes</taxon>
        <taxon>Cystofilobasidiales</taxon>
        <taxon>Mrakiaceae</taxon>
        <taxon>Phaffia</taxon>
    </lineage>
</organism>
<comment type="function">
    <text evidence="13">Mediator of sterol homeostasis involved in sterol uptake, trafficking and distribution into membranes.</text>
</comment>
<dbReference type="PANTHER" id="PTHR13794:SF58">
    <property type="entry name" value="MITOCHONDRIAL ENOLASE SUPERFAMILY MEMBER 1"/>
    <property type="match status" value="1"/>
</dbReference>
<accession>A0A0F7SXK2</accession>
<keyword evidence="7 13" id="KW-0256">Endoplasmic reticulum</keyword>
<protein>
    <recommendedName>
        <fullName evidence="13">Protein ARV</fullName>
    </recommendedName>
</protein>
<keyword evidence="9" id="KW-1133">Transmembrane helix</keyword>
<keyword evidence="6" id="KW-0479">Metal-binding</keyword>
<feature type="compositionally biased region" description="Basic and acidic residues" evidence="14">
    <location>
        <begin position="524"/>
        <end position="533"/>
    </location>
</feature>
<dbReference type="InterPro" id="IPR007290">
    <property type="entry name" value="Arv1"/>
</dbReference>
<comment type="subcellular location">
    <subcellularLocation>
        <location evidence="2 13">Endoplasmic reticulum membrane</location>
        <topology evidence="2 13">Multi-pass membrane protein</topology>
    </subcellularLocation>
    <subcellularLocation>
        <location evidence="13">Golgi apparatus membrane</location>
        <topology evidence="13">Multi-pass membrane protein</topology>
    </subcellularLocation>
</comment>
<keyword evidence="11 13" id="KW-0443">Lipid metabolism</keyword>
<evidence type="ECO:0000256" key="2">
    <source>
        <dbReference type="ARBA" id="ARBA00004477"/>
    </source>
</evidence>
<dbReference type="CDD" id="cd03327">
    <property type="entry name" value="MR_like_2"/>
    <property type="match status" value="1"/>
</dbReference>
<dbReference type="SFLD" id="SFLDS00001">
    <property type="entry name" value="Enolase"/>
    <property type="match status" value="1"/>
</dbReference>
<dbReference type="GO" id="GO:0016125">
    <property type="term" value="P:sterol metabolic process"/>
    <property type="evidence" value="ECO:0007669"/>
    <property type="project" value="UniProtKB-UniRule"/>
</dbReference>
<dbReference type="InterPro" id="IPR013341">
    <property type="entry name" value="Mandelate_racemase_N_dom"/>
</dbReference>
<dbReference type="NCBIfam" id="NF011968">
    <property type="entry name" value="PRK15440.1"/>
    <property type="match status" value="1"/>
</dbReference>
<feature type="domain" description="Mandelate racemase/muconate lactonizing enzyme C-terminal" evidence="15">
    <location>
        <begin position="226"/>
        <end position="324"/>
    </location>
</feature>
<evidence type="ECO:0000256" key="4">
    <source>
        <dbReference type="ARBA" id="ARBA00022448"/>
    </source>
</evidence>
<evidence type="ECO:0000256" key="9">
    <source>
        <dbReference type="ARBA" id="ARBA00022989"/>
    </source>
</evidence>
<dbReference type="SFLD" id="SFLDG00179">
    <property type="entry name" value="mandelate_racemase"/>
    <property type="match status" value="1"/>
</dbReference>
<keyword evidence="4 13" id="KW-0813">Transport</keyword>
<evidence type="ECO:0000313" key="16">
    <source>
        <dbReference type="EMBL" id="CED85325.1"/>
    </source>
</evidence>
<dbReference type="Pfam" id="PF04161">
    <property type="entry name" value="Arv1"/>
    <property type="match status" value="1"/>
</dbReference>
<dbReference type="GO" id="GO:0097036">
    <property type="term" value="P:regulation of plasma membrane sterol distribution"/>
    <property type="evidence" value="ECO:0007669"/>
    <property type="project" value="UniProtKB-UniRule"/>
</dbReference>
<sequence>MGTLLEPHRQVQPHKHQLLFQLLKEVSSSIFFSLLFHIFIVTIITHRLFNMATTNGSANTFPTIEMVESFVPSAKGSGGDYHNQSQGHWIVDTSISNPMSSYEQYRASRTSWGIGVLGSLFVKVTASDGTVGYATGFGGPPSCWLIENHFMRFIVGKDPRDNNLIWDQLFKASMFYGRKGITLATISVVDLAIWDLLGKLRKEPVYKMIGGRCREEIPFYCTGPNPPAVKEMGFWGAKVPLPYCPAEGHIGMKKNIDFLRKHRESVGPDFPIMVDCYMSLNVPYAIELAQKCIDQKLDINWFEECLHPDDFDGHRLLKKAMPTVKWTTGEHEYSKYGFRKLIEDRSIDILQPDVMWLGGLTELLKVSAMAAAYDIPVVPHGSGPYSYHFIISQPHTPFCEYIANSPDGKSILPVFGDLFLNEPIPIGGRINVSDEPGFGLILNPKASLIPAAYSEPKMESATNVRLSLCPTCHQFADPYVEQPLLVLALDLVLMNAEVYRHLLFNRGTPPMKVGQSEFGESGDETSKEKGPKDIVSDERKEVINQILMHLTIVTVFEMGNGLVKYSRFLENVHPWFKFTPRFSSWVDFFAYETYTVINSTFLMSQTCPSPPRLNLETRAGHIELINNHADLIASFPYAPPESSIQIIHHTLIFATRLSDHPFFPSLVRASCTESNRGI</sequence>
<dbReference type="SUPFAM" id="SSF51604">
    <property type="entry name" value="Enolase C-terminal domain-like"/>
    <property type="match status" value="1"/>
</dbReference>
<dbReference type="Gene3D" id="3.30.390.10">
    <property type="entry name" value="Enolase-like, N-terminal domain"/>
    <property type="match status" value="1"/>
</dbReference>
<dbReference type="Pfam" id="PF13378">
    <property type="entry name" value="MR_MLE_C"/>
    <property type="match status" value="1"/>
</dbReference>
<dbReference type="InterPro" id="IPR046945">
    <property type="entry name" value="RHMD-like"/>
</dbReference>
<evidence type="ECO:0000256" key="6">
    <source>
        <dbReference type="ARBA" id="ARBA00022723"/>
    </source>
</evidence>
<evidence type="ECO:0000256" key="13">
    <source>
        <dbReference type="RuleBase" id="RU368065"/>
    </source>
</evidence>
<dbReference type="GO" id="GO:0005789">
    <property type="term" value="C:endoplasmic reticulum membrane"/>
    <property type="evidence" value="ECO:0007669"/>
    <property type="project" value="UniProtKB-SubCell"/>
</dbReference>
<evidence type="ECO:0000256" key="8">
    <source>
        <dbReference type="ARBA" id="ARBA00022842"/>
    </source>
</evidence>
<evidence type="ECO:0000256" key="7">
    <source>
        <dbReference type="ARBA" id="ARBA00022824"/>
    </source>
</evidence>
<dbReference type="SFLD" id="SFLDF00006">
    <property type="entry name" value="rhamnonate_dehydratase"/>
    <property type="match status" value="1"/>
</dbReference>
<evidence type="ECO:0000256" key="12">
    <source>
        <dbReference type="ARBA" id="ARBA00023136"/>
    </source>
</evidence>
<dbReference type="InterPro" id="IPR013342">
    <property type="entry name" value="Mandelate_racemase_C"/>
</dbReference>
<evidence type="ECO:0000259" key="15">
    <source>
        <dbReference type="SMART" id="SM00922"/>
    </source>
</evidence>
<dbReference type="GO" id="GO:0006665">
    <property type="term" value="P:sphingolipid metabolic process"/>
    <property type="evidence" value="ECO:0007669"/>
    <property type="project" value="UniProtKB-UniRule"/>
</dbReference>
<evidence type="ECO:0000256" key="11">
    <source>
        <dbReference type="ARBA" id="ARBA00023098"/>
    </source>
</evidence>
<dbReference type="GO" id="GO:0000287">
    <property type="term" value="F:magnesium ion binding"/>
    <property type="evidence" value="ECO:0007669"/>
    <property type="project" value="TreeGrafter"/>
</dbReference>
<evidence type="ECO:0000256" key="5">
    <source>
        <dbReference type="ARBA" id="ARBA00022692"/>
    </source>
</evidence>
<dbReference type="SUPFAM" id="SSF54826">
    <property type="entry name" value="Enolase N-terminal domain-like"/>
    <property type="match status" value="1"/>
</dbReference>
<dbReference type="SMART" id="SM00922">
    <property type="entry name" value="MR_MLE"/>
    <property type="match status" value="1"/>
</dbReference>
<dbReference type="Gene3D" id="3.20.20.120">
    <property type="entry name" value="Enolase-like C-terminal domain"/>
    <property type="match status" value="1"/>
</dbReference>
<name>A0A0F7SXK2_PHARH</name>
<dbReference type="InterPro" id="IPR029017">
    <property type="entry name" value="Enolase-like_N"/>
</dbReference>
<evidence type="ECO:0000256" key="10">
    <source>
        <dbReference type="ARBA" id="ARBA00023055"/>
    </source>
</evidence>
<keyword evidence="12" id="KW-0472">Membrane</keyword>
<dbReference type="GO" id="GO:0016052">
    <property type="term" value="P:carbohydrate catabolic process"/>
    <property type="evidence" value="ECO:0007669"/>
    <property type="project" value="TreeGrafter"/>
</dbReference>
<dbReference type="GO" id="GO:0050032">
    <property type="term" value="F:L-rhamnonate dehydratase activity"/>
    <property type="evidence" value="ECO:0007669"/>
    <property type="project" value="InterPro"/>
</dbReference>
<dbReference type="InterPro" id="IPR023444">
    <property type="entry name" value="L-Rhamnon_dehydrat"/>
</dbReference>
<keyword evidence="10 13" id="KW-0445">Lipid transport</keyword>